<sequence>MKKQFTALSKLAALSVLAAFAAPAMAQQAGDNVVNVGWAHVSLNQSSELLSVNGNAIPGTGARVSNADTLLVDFSHFFTDNFAVTADMGVPPTFKLYGQGALLQGLGQIATAKQWSPALLGKYYFGEATSTFRPYLGGGVAYVWYSDIKLTNNLTQLLGLVAAGNPSASTSAKLSSSFVPIANVGFVYNINNNWSVNASLAYVKLSTKADLSTETPTGTVHSTTKITLDPLVSTLTVGYKF</sequence>
<dbReference type="RefSeq" id="WP_153234499.1">
    <property type="nucleotide sequence ID" value="NZ_WINI01000004.1"/>
</dbReference>
<comment type="subcellular location">
    <subcellularLocation>
        <location evidence="1">Cell outer membrane</location>
    </subcellularLocation>
</comment>
<protein>
    <submittedName>
        <fullName evidence="3">Outer membrane beta-barrel protein</fullName>
    </submittedName>
</protein>
<dbReference type="InterPro" id="IPR011250">
    <property type="entry name" value="OMP/PagP_B-barrel"/>
</dbReference>
<accession>A0A843YTR0</accession>
<evidence type="ECO:0000256" key="2">
    <source>
        <dbReference type="SAM" id="SignalP"/>
    </source>
</evidence>
<comment type="caution">
    <text evidence="3">The sequence shown here is derived from an EMBL/GenBank/DDBJ whole genome shotgun (WGS) entry which is preliminary data.</text>
</comment>
<keyword evidence="2" id="KW-0732">Signal</keyword>
<dbReference type="InterPro" id="IPR005618">
    <property type="entry name" value="OMPW"/>
</dbReference>
<dbReference type="GO" id="GO:0009279">
    <property type="term" value="C:cell outer membrane"/>
    <property type="evidence" value="ECO:0007669"/>
    <property type="project" value="UniProtKB-SubCell"/>
</dbReference>
<dbReference type="EMBL" id="WINI01000004">
    <property type="protein sequence ID" value="MQR00888.1"/>
    <property type="molecule type" value="Genomic_DNA"/>
</dbReference>
<dbReference type="PANTHER" id="PTHR36920:SF1">
    <property type="entry name" value="OUTER MEMBRANE PROTEIN W"/>
    <property type="match status" value="1"/>
</dbReference>
<dbReference type="Proteomes" id="UP000451565">
    <property type="component" value="Unassembled WGS sequence"/>
</dbReference>
<dbReference type="PANTHER" id="PTHR36920">
    <property type="match status" value="1"/>
</dbReference>
<name>A0A843YTR0_9BURK</name>
<reference evidence="3 4" key="1">
    <citation type="submission" date="2019-10" db="EMBL/GenBank/DDBJ databases">
        <title>Glaciimonas soli sp. nov., a psychrophilic bacterium isolated from the forest soil of a high elevation mountain in Taiwan.</title>
        <authorList>
            <person name="Wang L.-T."/>
            <person name="Shieh W.Y."/>
        </authorList>
    </citation>
    <scope>NUCLEOTIDE SEQUENCE [LARGE SCALE GENOMIC DNA]</scope>
    <source>
        <strain evidence="3 4">GS1</strain>
    </source>
</reference>
<dbReference type="OrthoDB" id="9807574at2"/>
<feature type="signal peptide" evidence="2">
    <location>
        <begin position="1"/>
        <end position="26"/>
    </location>
</feature>
<evidence type="ECO:0000256" key="1">
    <source>
        <dbReference type="ARBA" id="ARBA00004442"/>
    </source>
</evidence>
<evidence type="ECO:0000313" key="4">
    <source>
        <dbReference type="Proteomes" id="UP000451565"/>
    </source>
</evidence>
<dbReference type="AlphaFoldDB" id="A0A843YTR0"/>
<feature type="chain" id="PRO_5032572092" evidence="2">
    <location>
        <begin position="27"/>
        <end position="241"/>
    </location>
</feature>
<dbReference type="Pfam" id="PF03922">
    <property type="entry name" value="OmpW"/>
    <property type="match status" value="1"/>
</dbReference>
<dbReference type="Gene3D" id="2.40.160.20">
    <property type="match status" value="1"/>
</dbReference>
<organism evidence="3 4">
    <name type="scientific">Glaciimonas soli</name>
    <dbReference type="NCBI Taxonomy" id="2590999"/>
    <lineage>
        <taxon>Bacteria</taxon>
        <taxon>Pseudomonadati</taxon>
        <taxon>Pseudomonadota</taxon>
        <taxon>Betaproteobacteria</taxon>
        <taxon>Burkholderiales</taxon>
        <taxon>Oxalobacteraceae</taxon>
        <taxon>Glaciimonas</taxon>
    </lineage>
</organism>
<dbReference type="SUPFAM" id="SSF56925">
    <property type="entry name" value="OMPA-like"/>
    <property type="match status" value="1"/>
</dbReference>
<gene>
    <name evidence="3" type="ORF">GEV47_09345</name>
</gene>
<proteinExistence type="predicted"/>
<keyword evidence="4" id="KW-1185">Reference proteome</keyword>
<evidence type="ECO:0000313" key="3">
    <source>
        <dbReference type="EMBL" id="MQR00888.1"/>
    </source>
</evidence>
<dbReference type="GO" id="GO:0055085">
    <property type="term" value="P:transmembrane transport"/>
    <property type="evidence" value="ECO:0007669"/>
    <property type="project" value="TreeGrafter"/>
</dbReference>